<name>A0A165QTP0_EXIGL</name>
<comment type="catalytic activity">
    <reaction evidence="1">
        <text>Random endo-hydrolysis of N-acetyl-beta-D-glucosaminide (1-&gt;4)-beta-linkages in chitin and chitodextrins.</text>
        <dbReference type="EC" id="3.2.1.14"/>
    </reaction>
</comment>
<evidence type="ECO:0000256" key="3">
    <source>
        <dbReference type="ARBA" id="ARBA00023024"/>
    </source>
</evidence>
<keyword evidence="13" id="KW-1185">Reference proteome</keyword>
<keyword evidence="2 7" id="KW-0378">Hydrolase</keyword>
<dbReference type="SMART" id="SM00636">
    <property type="entry name" value="Glyco_18"/>
    <property type="match status" value="1"/>
</dbReference>
<dbReference type="PROSITE" id="PS01095">
    <property type="entry name" value="GH18_1"/>
    <property type="match status" value="1"/>
</dbReference>
<dbReference type="GO" id="GO:0006032">
    <property type="term" value="P:chitin catabolic process"/>
    <property type="evidence" value="ECO:0007669"/>
    <property type="project" value="UniProtKB-KW"/>
</dbReference>
<evidence type="ECO:0000256" key="6">
    <source>
        <dbReference type="ARBA" id="ARBA00023326"/>
    </source>
</evidence>
<keyword evidence="6" id="KW-0624">Polysaccharide degradation</keyword>
<dbReference type="InterPro" id="IPR017853">
    <property type="entry name" value="GH"/>
</dbReference>
<dbReference type="InParanoid" id="A0A165QTP0"/>
<evidence type="ECO:0000256" key="4">
    <source>
        <dbReference type="ARBA" id="ARBA00023277"/>
    </source>
</evidence>
<dbReference type="InterPro" id="IPR029070">
    <property type="entry name" value="Chitinase_insertion_sf"/>
</dbReference>
<accession>A0A165QTP0</accession>
<gene>
    <name evidence="12" type="ORF">EXIGLDRAFT_663459</name>
</gene>
<evidence type="ECO:0000313" key="13">
    <source>
        <dbReference type="Proteomes" id="UP000077266"/>
    </source>
</evidence>
<evidence type="ECO:0000256" key="2">
    <source>
        <dbReference type="ARBA" id="ARBA00022801"/>
    </source>
</evidence>
<feature type="signal peptide" evidence="10">
    <location>
        <begin position="1"/>
        <end position="17"/>
    </location>
</feature>
<evidence type="ECO:0000256" key="5">
    <source>
        <dbReference type="ARBA" id="ARBA00023295"/>
    </source>
</evidence>
<feature type="region of interest" description="Disordered" evidence="9">
    <location>
        <begin position="385"/>
        <end position="424"/>
    </location>
</feature>
<dbReference type="PROSITE" id="PS51910">
    <property type="entry name" value="GH18_2"/>
    <property type="match status" value="1"/>
</dbReference>
<dbReference type="SUPFAM" id="SSF51445">
    <property type="entry name" value="(Trans)glycosidases"/>
    <property type="match status" value="1"/>
</dbReference>
<proteinExistence type="inferred from homology"/>
<protein>
    <submittedName>
        <fullName evidence="12">Glycoside hydrolase</fullName>
    </submittedName>
</protein>
<keyword evidence="3" id="KW-0146">Chitin degradation</keyword>
<keyword evidence="10" id="KW-0732">Signal</keyword>
<dbReference type="GO" id="GO:0008843">
    <property type="term" value="F:endochitinase activity"/>
    <property type="evidence" value="ECO:0007669"/>
    <property type="project" value="UniProtKB-EC"/>
</dbReference>
<feature type="domain" description="GH18" evidence="11">
    <location>
        <begin position="120"/>
        <end position="522"/>
    </location>
</feature>
<dbReference type="EMBL" id="KV425882">
    <property type="protein sequence ID" value="KZW04057.1"/>
    <property type="molecule type" value="Genomic_DNA"/>
</dbReference>
<reference evidence="12 13" key="1">
    <citation type="journal article" date="2016" name="Mol. Biol. Evol.">
        <title>Comparative Genomics of Early-Diverging Mushroom-Forming Fungi Provides Insights into the Origins of Lignocellulose Decay Capabilities.</title>
        <authorList>
            <person name="Nagy L.G."/>
            <person name="Riley R."/>
            <person name="Tritt A."/>
            <person name="Adam C."/>
            <person name="Daum C."/>
            <person name="Floudas D."/>
            <person name="Sun H."/>
            <person name="Yadav J.S."/>
            <person name="Pangilinan J."/>
            <person name="Larsson K.H."/>
            <person name="Matsuura K."/>
            <person name="Barry K."/>
            <person name="Labutti K."/>
            <person name="Kuo R."/>
            <person name="Ohm R.A."/>
            <person name="Bhattacharya S.S."/>
            <person name="Shirouzu T."/>
            <person name="Yoshinaga Y."/>
            <person name="Martin F.M."/>
            <person name="Grigoriev I.V."/>
            <person name="Hibbett D.S."/>
        </authorList>
    </citation>
    <scope>NUCLEOTIDE SEQUENCE [LARGE SCALE GENOMIC DNA]</scope>
    <source>
        <strain evidence="12 13">HHB12029</strain>
    </source>
</reference>
<dbReference type="GO" id="GO:0000272">
    <property type="term" value="P:polysaccharide catabolic process"/>
    <property type="evidence" value="ECO:0007669"/>
    <property type="project" value="UniProtKB-KW"/>
</dbReference>
<dbReference type="InterPro" id="IPR011583">
    <property type="entry name" value="Chitinase_II/V-like_cat"/>
</dbReference>
<dbReference type="STRING" id="1314781.A0A165QTP0"/>
<keyword evidence="5 7" id="KW-0326">Glycosidase</keyword>
<dbReference type="InterPro" id="IPR001579">
    <property type="entry name" value="Glyco_hydro_18_chit_AS"/>
</dbReference>
<dbReference type="PANTHER" id="PTHR11177:SF392">
    <property type="entry name" value="HAP41P"/>
    <property type="match status" value="1"/>
</dbReference>
<dbReference type="Pfam" id="PF00704">
    <property type="entry name" value="Glyco_hydro_18"/>
    <property type="match status" value="1"/>
</dbReference>
<sequence length="524" mass="56676">MLTIFLALPSILVAANAGPVPDPTSLIRDRVDLKPRDLRSPAHAHRARESREPRAHVFPRKSHELAFETVNNTLDVVGKKEEKALENERHLGGSVILVPPSKATSHGANATDASPSSPAPIIAAYYPDWGSAVLSPEDVDFDRFDWIDFAFAIPNADFGLDFDSAQSKVLLTRLVTAAHAKKKFVKLSVGGWTGSAHFSQAVGDEKSRNTFIKNIAAAYSQYNLDGIDIDWEYPGVMGESGNSVSPHDTDNFLTFLRDLRAKLPSSARISAACQVWPFADEAGNPKSDISVFASVLDWILLMNYDANGSSSTPGSNAPLDDGCHNSTQPFATARAAVATWTKAGFPASQIILGIPSYGYISQSSATYLHNKRDQDERGQVAFDEKSHDIELKPPNKSQTGVQAQDASSSTKSLEVENEDGGVGDGQVQFRSLVQQGALKLSSSGKYVGARGYRRTWDQCSSTPFLRSQTANQVITYDDPESLKLKAAFAKEAGLLGVNMFDAHGDTKTWDLIDAARAGFGLKQA</sequence>
<feature type="compositionally biased region" description="Polar residues" evidence="9">
    <location>
        <begin position="395"/>
        <end position="412"/>
    </location>
</feature>
<evidence type="ECO:0000256" key="9">
    <source>
        <dbReference type="SAM" id="MobiDB-lite"/>
    </source>
</evidence>
<evidence type="ECO:0000256" key="1">
    <source>
        <dbReference type="ARBA" id="ARBA00000822"/>
    </source>
</evidence>
<dbReference type="OrthoDB" id="73875at2759"/>
<dbReference type="GO" id="GO:0008061">
    <property type="term" value="F:chitin binding"/>
    <property type="evidence" value="ECO:0007669"/>
    <property type="project" value="InterPro"/>
</dbReference>
<evidence type="ECO:0000259" key="11">
    <source>
        <dbReference type="PROSITE" id="PS51910"/>
    </source>
</evidence>
<dbReference type="Gene3D" id="3.20.20.80">
    <property type="entry name" value="Glycosidases"/>
    <property type="match status" value="2"/>
</dbReference>
<feature type="chain" id="PRO_5007865276" evidence="10">
    <location>
        <begin position="18"/>
        <end position="524"/>
    </location>
</feature>
<keyword evidence="4" id="KW-0119">Carbohydrate metabolism</keyword>
<dbReference type="PANTHER" id="PTHR11177">
    <property type="entry name" value="CHITINASE"/>
    <property type="match status" value="1"/>
</dbReference>
<evidence type="ECO:0000313" key="12">
    <source>
        <dbReference type="EMBL" id="KZW04057.1"/>
    </source>
</evidence>
<dbReference type="InterPro" id="IPR050314">
    <property type="entry name" value="Glycosyl_Hydrlase_18"/>
</dbReference>
<organism evidence="12 13">
    <name type="scientific">Exidia glandulosa HHB12029</name>
    <dbReference type="NCBI Taxonomy" id="1314781"/>
    <lineage>
        <taxon>Eukaryota</taxon>
        <taxon>Fungi</taxon>
        <taxon>Dikarya</taxon>
        <taxon>Basidiomycota</taxon>
        <taxon>Agaricomycotina</taxon>
        <taxon>Agaricomycetes</taxon>
        <taxon>Auriculariales</taxon>
        <taxon>Exidiaceae</taxon>
        <taxon>Exidia</taxon>
    </lineage>
</organism>
<dbReference type="GO" id="GO:0005576">
    <property type="term" value="C:extracellular region"/>
    <property type="evidence" value="ECO:0007669"/>
    <property type="project" value="TreeGrafter"/>
</dbReference>
<evidence type="ECO:0000256" key="7">
    <source>
        <dbReference type="RuleBase" id="RU000489"/>
    </source>
</evidence>
<dbReference type="AlphaFoldDB" id="A0A165QTP0"/>
<dbReference type="Gene3D" id="3.10.50.10">
    <property type="match status" value="1"/>
</dbReference>
<evidence type="ECO:0000256" key="10">
    <source>
        <dbReference type="SAM" id="SignalP"/>
    </source>
</evidence>
<dbReference type="Proteomes" id="UP000077266">
    <property type="component" value="Unassembled WGS sequence"/>
</dbReference>
<comment type="similarity">
    <text evidence="8">Belongs to the glycosyl hydrolase 18 family.</text>
</comment>
<evidence type="ECO:0000256" key="8">
    <source>
        <dbReference type="RuleBase" id="RU004453"/>
    </source>
</evidence>
<dbReference type="InterPro" id="IPR001223">
    <property type="entry name" value="Glyco_hydro18_cat"/>
</dbReference>